<feature type="compositionally biased region" description="Basic and acidic residues" evidence="1">
    <location>
        <begin position="102"/>
        <end position="120"/>
    </location>
</feature>
<dbReference type="AlphaFoldDB" id="A0A7S3L7X8"/>
<keyword evidence="2" id="KW-0812">Transmembrane</keyword>
<name>A0A7S3L7X8_9STRA</name>
<feature type="compositionally biased region" description="Basic and acidic residues" evidence="1">
    <location>
        <begin position="10"/>
        <end position="22"/>
    </location>
</feature>
<evidence type="ECO:0000256" key="2">
    <source>
        <dbReference type="SAM" id="Phobius"/>
    </source>
</evidence>
<sequence length="996" mass="111312">MGPNNNNNNKKMDNNAKSKDAFSKGQQQQYTPPPRVVAKNHEQWSLARVFSGETSTTVASMSWEDDDDYIYQDDDDDDDDHHHSRPMTTRLPPPLLPTLLEHPNDNNIRRDDSSHHRVDDGLDDEGSHANIHVAKATATLEPDPNNTLDGQAVPVPLPLQQEQEETQAAKPAPHMTTPTTTSGSLKLDPKSCSGDSVPAPFPQEQGHQHDYYKKNKTVIETGGPIAVVAWNRDHEPDGLVVWMDTATNKTVKKEKEEEESAAPAVGANIDPDQDVEVGRHASNNFMDREARDDKNKLPFGQAPSTVASWETIELTSDVEQEETEELTRHDKDGRDDDDQDHARLSDNRATRREDGSDDDEDDIATPATTTDHHLYNDDPLLSFLSLQQQDDTIYDTDHDSGVATATRSNLPTLESLPVQEESTVLRSVDGRSHDRQDIATDRNRIHRLRIVPQDNTVDGIVDRVPTTDEYHVWLTRNSHITDAPSDVAVAPPKTTVSFSTDDNNDEEAQLISPSTNMKRELRQHATLTAGDSKLRIVPTVEESQAGSDVASGGGGEVSHRHHGQDSNTKTKTKPNCVFSCFCFIMGLYEILGVLIDVITDIAFFIDLNRVHPNWQGLKVVLMASILLPGTALTTLWMRHQFPHGKFSGTMAIPSQIFYWGWIVLSSFVFSWPLFVVFLVADLLAVLLGPEVYFCLLRMAPEDFLQLRRLVYSLCEDPTQLLVQAYVIFSGRIHGATLVFAMVFTLLNLAKTTHTLWKRTHDFQGTDVSLLLYVRSILGAVPKDARFSAAYAEMLRRGHFPYEHIILNYAGLDDSDAINLIDALVEASVNQKQLCSKLPSTLQLRGNKLTDLSVFHMSSQLKRLPSLQVMDIAKNCFGDLGSEGLAEYIQSSDCTNLRVLIIEGNEHITREGYHSLARAIRYAFKYQKLQLEILVMDHKGGTTELLREACTHCNVDTFSPIMEPAGRRNQADVDSDATVVGSVRLASRYFFFGRRRA</sequence>
<dbReference type="Gene3D" id="3.80.10.10">
    <property type="entry name" value="Ribonuclease Inhibitor"/>
    <property type="match status" value="1"/>
</dbReference>
<feature type="transmembrane region" description="Helical" evidence="2">
    <location>
        <begin position="617"/>
        <end position="636"/>
    </location>
</feature>
<proteinExistence type="predicted"/>
<feature type="compositionally biased region" description="Low complexity" evidence="1">
    <location>
        <begin position="163"/>
        <end position="173"/>
    </location>
</feature>
<feature type="region of interest" description="Disordered" evidence="1">
    <location>
        <begin position="163"/>
        <end position="195"/>
    </location>
</feature>
<feature type="region of interest" description="Disordered" evidence="1">
    <location>
        <begin position="288"/>
        <end position="376"/>
    </location>
</feature>
<evidence type="ECO:0000313" key="3">
    <source>
        <dbReference type="EMBL" id="CAE0410004.1"/>
    </source>
</evidence>
<dbReference type="InterPro" id="IPR032675">
    <property type="entry name" value="LRR_dom_sf"/>
</dbReference>
<keyword evidence="2" id="KW-0472">Membrane</keyword>
<keyword evidence="2" id="KW-1133">Transmembrane helix</keyword>
<feature type="transmembrane region" description="Helical" evidence="2">
    <location>
        <begin position="720"/>
        <end position="748"/>
    </location>
</feature>
<reference evidence="3" key="1">
    <citation type="submission" date="2021-01" db="EMBL/GenBank/DDBJ databases">
        <authorList>
            <person name="Corre E."/>
            <person name="Pelletier E."/>
            <person name="Niang G."/>
            <person name="Scheremetjew M."/>
            <person name="Finn R."/>
            <person name="Kale V."/>
            <person name="Holt S."/>
            <person name="Cochrane G."/>
            <person name="Meng A."/>
            <person name="Brown T."/>
            <person name="Cohen L."/>
        </authorList>
    </citation>
    <scope>NUCLEOTIDE SEQUENCE</scope>
    <source>
        <strain evidence="3">CCMP127</strain>
    </source>
</reference>
<accession>A0A7S3L7X8</accession>
<feature type="compositionally biased region" description="Basic and acidic residues" evidence="1">
    <location>
        <begin position="325"/>
        <end position="354"/>
    </location>
</feature>
<feature type="compositionally biased region" description="Acidic residues" evidence="1">
    <location>
        <begin position="63"/>
        <end position="79"/>
    </location>
</feature>
<feature type="transmembrane region" description="Helical" evidence="2">
    <location>
        <begin position="656"/>
        <end position="675"/>
    </location>
</feature>
<protein>
    <submittedName>
        <fullName evidence="3">Uncharacterized protein</fullName>
    </submittedName>
</protein>
<dbReference type="EMBL" id="HBIM01008928">
    <property type="protein sequence ID" value="CAE0410004.1"/>
    <property type="molecule type" value="Transcribed_RNA"/>
</dbReference>
<feature type="region of interest" description="Disordered" evidence="1">
    <location>
        <begin position="1"/>
        <end position="126"/>
    </location>
</feature>
<gene>
    <name evidence="3" type="ORF">ACOF00016_LOCUS7564</name>
</gene>
<dbReference type="SUPFAM" id="SSF52047">
    <property type="entry name" value="RNI-like"/>
    <property type="match status" value="1"/>
</dbReference>
<feature type="transmembrane region" description="Helical" evidence="2">
    <location>
        <begin position="583"/>
        <end position="605"/>
    </location>
</feature>
<feature type="region of interest" description="Disordered" evidence="1">
    <location>
        <begin position="542"/>
        <end position="569"/>
    </location>
</feature>
<organism evidence="3">
    <name type="scientific">Amphora coffeiformis</name>
    <dbReference type="NCBI Taxonomy" id="265554"/>
    <lineage>
        <taxon>Eukaryota</taxon>
        <taxon>Sar</taxon>
        <taxon>Stramenopiles</taxon>
        <taxon>Ochrophyta</taxon>
        <taxon>Bacillariophyta</taxon>
        <taxon>Bacillariophyceae</taxon>
        <taxon>Bacillariophycidae</taxon>
        <taxon>Thalassiophysales</taxon>
        <taxon>Catenulaceae</taxon>
        <taxon>Amphora</taxon>
    </lineage>
</organism>
<feature type="region of interest" description="Disordered" evidence="1">
    <location>
        <begin position="250"/>
        <end position="276"/>
    </location>
</feature>
<evidence type="ECO:0000256" key="1">
    <source>
        <dbReference type="SAM" id="MobiDB-lite"/>
    </source>
</evidence>